<sequence length="590" mass="67004">MTSPAKRRIVLKDGDGRVYDVQVMQDAVGFDLRRKARPKLADDDLRLVKLRKADNTDLELDKVVPPGVGSDIASAVMVEVEGLVETQQVEPPKDELCKWLEEAVAMEPKPSTWGRTEDTKELTFTNKILGNKGMGNDLVVRECYVQMNDEAMQWLNKKTEDDKIGLFIVTGTPGIGKSMFLGFMLAFLAEEQKYHIVVQRGNMWWSRQIGRKTMAHYETKPIKLLQSSQTLLLADPHGGDGRAQIEQRSAGCTMVFISPSKKSYDTPYKQQKVESTLRYMPVWALEEYLTHREKLFPHVSHEQVKQAHSLLGGSLRWLRELLSTKGDMSNVARDLVQQSIHNCTYDNLHQAVKSVPSDMQVGESLMSLLLQIHSVSPFHKPTTKLIESSVVSEAIREKLDAQSREARPRFINACLDLPALGTFVGDLLQDEVYQKLTQCDTNYILKLKSLSDLKTCELQVPCLVRTLHRKEGKLISKQRLQVGCLYCPKSKIFPATDIFFVMDHNGSFVLCLLQITKRDTHDCKVEKMKDQFVDYFDQETVDKVDLIKWIVVTPTSIAKKYTTVQSVKGSWQKTATMAVKVEQYVSAWKV</sequence>
<evidence type="ECO:0000313" key="1">
    <source>
        <dbReference type="EMBL" id="CAK8999602.1"/>
    </source>
</evidence>
<dbReference type="EMBL" id="CAXAMM010003348">
    <property type="protein sequence ID" value="CAK8999602.1"/>
    <property type="molecule type" value="Genomic_DNA"/>
</dbReference>
<dbReference type="InterPro" id="IPR052980">
    <property type="entry name" value="Crinkler_effector"/>
</dbReference>
<proteinExistence type="predicted"/>
<gene>
    <name evidence="1" type="ORF">SCF082_LOCUS6134</name>
</gene>
<protein>
    <submittedName>
        <fullName evidence="1">Crinkler effector protein 15</fullName>
    </submittedName>
</protein>
<dbReference type="Proteomes" id="UP001642464">
    <property type="component" value="Unassembled WGS sequence"/>
</dbReference>
<comment type="caution">
    <text evidence="1">The sequence shown here is derived from an EMBL/GenBank/DDBJ whole genome shotgun (WGS) entry which is preliminary data.</text>
</comment>
<keyword evidence="2" id="KW-1185">Reference proteome</keyword>
<dbReference type="SUPFAM" id="SSF52540">
    <property type="entry name" value="P-loop containing nucleoside triphosphate hydrolases"/>
    <property type="match status" value="1"/>
</dbReference>
<reference evidence="1 2" key="1">
    <citation type="submission" date="2024-02" db="EMBL/GenBank/DDBJ databases">
        <authorList>
            <person name="Chen Y."/>
            <person name="Shah S."/>
            <person name="Dougan E. K."/>
            <person name="Thang M."/>
            <person name="Chan C."/>
        </authorList>
    </citation>
    <scope>NUCLEOTIDE SEQUENCE [LARGE SCALE GENOMIC DNA]</scope>
</reference>
<evidence type="ECO:0000313" key="2">
    <source>
        <dbReference type="Proteomes" id="UP001642464"/>
    </source>
</evidence>
<dbReference type="InterPro" id="IPR027417">
    <property type="entry name" value="P-loop_NTPase"/>
</dbReference>
<dbReference type="PANTHER" id="PTHR33129">
    <property type="entry name" value="PROTEIN KINASE DOMAIN-CONTAINING PROTEIN-RELATED"/>
    <property type="match status" value="1"/>
</dbReference>
<name>A0ABP0IC46_9DINO</name>
<accession>A0ABP0IC46</accession>
<dbReference type="PANTHER" id="PTHR33129:SF1">
    <property type="entry name" value="ATP-BINDING PROTEIN"/>
    <property type="match status" value="1"/>
</dbReference>
<organism evidence="1 2">
    <name type="scientific">Durusdinium trenchii</name>
    <dbReference type="NCBI Taxonomy" id="1381693"/>
    <lineage>
        <taxon>Eukaryota</taxon>
        <taxon>Sar</taxon>
        <taxon>Alveolata</taxon>
        <taxon>Dinophyceae</taxon>
        <taxon>Suessiales</taxon>
        <taxon>Symbiodiniaceae</taxon>
        <taxon>Durusdinium</taxon>
    </lineage>
</organism>